<dbReference type="Gene3D" id="1.25.40.420">
    <property type="match status" value="1"/>
</dbReference>
<keyword evidence="3" id="KW-1185">Reference proteome</keyword>
<dbReference type="EMBL" id="CADEPM010000001">
    <property type="protein sequence ID" value="CAB3397521.1"/>
    <property type="molecule type" value="Genomic_DNA"/>
</dbReference>
<evidence type="ECO:0000313" key="3">
    <source>
        <dbReference type="Proteomes" id="UP000494206"/>
    </source>
</evidence>
<name>A0A8S1E7M0_9PELO</name>
<proteinExistence type="predicted"/>
<evidence type="ECO:0000259" key="1">
    <source>
        <dbReference type="Pfam" id="PF07707"/>
    </source>
</evidence>
<dbReference type="AlphaFoldDB" id="A0A8S1E7M0"/>
<protein>
    <recommendedName>
        <fullName evidence="1">BACK domain-containing protein</fullName>
    </recommendedName>
</protein>
<dbReference type="GO" id="GO:0061138">
    <property type="term" value="P:morphogenesis of a branching epithelium"/>
    <property type="evidence" value="ECO:0007669"/>
    <property type="project" value="InterPro"/>
</dbReference>
<dbReference type="InterPro" id="IPR011705">
    <property type="entry name" value="BACK"/>
</dbReference>
<dbReference type="PANTHER" id="PTHR16064:SF3">
    <property type="entry name" value="BTB_POZ DOMAIN-CONTAINING PROTEIN 7"/>
    <property type="match status" value="1"/>
</dbReference>
<gene>
    <name evidence="2" type="ORF">CBOVIS_LOCUS917</name>
</gene>
<dbReference type="InterPro" id="IPR042345">
    <property type="entry name" value="Btbd7"/>
</dbReference>
<dbReference type="SUPFAM" id="SSF54695">
    <property type="entry name" value="POZ domain"/>
    <property type="match status" value="1"/>
</dbReference>
<sequence length="488" mass="55499">MRREFGCTKTLLDDCVEKLKKDLTKGNLTINIMSDTKENDGNENEYKISCDSFIVSARSDVFRSLIARKNDAKALTFAEDIFPRSYAHVFIHFLYTDCLDLSLVPSSEITISSLSEAKAIVSGKSPDIQLHQSLHILQIAKFFKVDRLVQCCEDVVVKFLSVENCIAVYQWAKEGGSKYIEKNAKRLIESEFSRLAESSHILDLTSSQFVEVLESQFIQATELQILSACIAWGEVELLRKLEECEPNIVADTCHSISRRGLRESDMSNGNLRNIVGPLTNHVRKDFILPPFHQTLTDAYNRHVLDRAPLPVDLIVCPSTSEINPDLHWLRIPNRATGPRYYKPYHEVLQRHSSLQLCPVEASCSFSTSPALSCSVEDEAQISIISRLVIANAYPDIIGQDDFENAKNRIISAIKEVEEQGMWKCLPRSFHKRLALNLIKKRVLAEMDINEELVICYFRFQNIEEDEENRKEVDSIDSIPSIPDILIEN</sequence>
<dbReference type="PANTHER" id="PTHR16064">
    <property type="entry name" value="BTB POZ DOMAIN CONTAINING 7"/>
    <property type="match status" value="1"/>
</dbReference>
<dbReference type="Proteomes" id="UP000494206">
    <property type="component" value="Unassembled WGS sequence"/>
</dbReference>
<organism evidence="2 3">
    <name type="scientific">Caenorhabditis bovis</name>
    <dbReference type="NCBI Taxonomy" id="2654633"/>
    <lineage>
        <taxon>Eukaryota</taxon>
        <taxon>Metazoa</taxon>
        <taxon>Ecdysozoa</taxon>
        <taxon>Nematoda</taxon>
        <taxon>Chromadorea</taxon>
        <taxon>Rhabditida</taxon>
        <taxon>Rhabditina</taxon>
        <taxon>Rhabditomorpha</taxon>
        <taxon>Rhabditoidea</taxon>
        <taxon>Rhabditidae</taxon>
        <taxon>Peloderinae</taxon>
        <taxon>Caenorhabditis</taxon>
    </lineage>
</organism>
<comment type="caution">
    <text evidence="2">The sequence shown here is derived from an EMBL/GenBank/DDBJ whole genome shotgun (WGS) entry which is preliminary data.</text>
</comment>
<feature type="domain" description="BACK" evidence="1">
    <location>
        <begin position="165"/>
        <end position="235"/>
    </location>
</feature>
<reference evidence="2 3" key="1">
    <citation type="submission" date="2020-04" db="EMBL/GenBank/DDBJ databases">
        <authorList>
            <person name="Laetsch R D."/>
            <person name="Stevens L."/>
            <person name="Kumar S."/>
            <person name="Blaxter L. M."/>
        </authorList>
    </citation>
    <scope>NUCLEOTIDE SEQUENCE [LARGE SCALE GENOMIC DNA]</scope>
</reference>
<evidence type="ECO:0000313" key="2">
    <source>
        <dbReference type="EMBL" id="CAB3397521.1"/>
    </source>
</evidence>
<dbReference type="Pfam" id="PF07707">
    <property type="entry name" value="BACK"/>
    <property type="match status" value="1"/>
</dbReference>
<dbReference type="OrthoDB" id="2347980at2759"/>
<accession>A0A8S1E7M0</accession>
<dbReference type="Gene3D" id="3.30.710.10">
    <property type="entry name" value="Potassium Channel Kv1.1, Chain A"/>
    <property type="match status" value="1"/>
</dbReference>
<dbReference type="InterPro" id="IPR011333">
    <property type="entry name" value="SKP1/BTB/POZ_sf"/>
</dbReference>